<protein>
    <submittedName>
        <fullName evidence="2">Uncharacterized protein LOC142169655</fullName>
    </submittedName>
</protein>
<evidence type="ECO:0000313" key="1">
    <source>
        <dbReference type="Proteomes" id="UP000790787"/>
    </source>
</evidence>
<reference evidence="1" key="1">
    <citation type="journal article" date="2014" name="Nat. Commun.">
        <title>The tobacco genome sequence and its comparison with those of tomato and potato.</title>
        <authorList>
            <person name="Sierro N."/>
            <person name="Battey J.N."/>
            <person name="Ouadi S."/>
            <person name="Bakaher N."/>
            <person name="Bovet L."/>
            <person name="Willig A."/>
            <person name="Goepfert S."/>
            <person name="Peitsch M.C."/>
            <person name="Ivanov N.V."/>
        </authorList>
    </citation>
    <scope>NUCLEOTIDE SEQUENCE [LARGE SCALE GENOMIC DNA]</scope>
</reference>
<gene>
    <name evidence="2" type="primary">LOC142169655</name>
</gene>
<reference evidence="2" key="2">
    <citation type="submission" date="2025-08" db="UniProtKB">
        <authorList>
            <consortium name="RefSeq"/>
        </authorList>
    </citation>
    <scope>IDENTIFICATION</scope>
    <source>
        <tissue evidence="2">Leaf</tissue>
    </source>
</reference>
<keyword evidence="1" id="KW-1185">Reference proteome</keyword>
<evidence type="ECO:0000313" key="2">
    <source>
        <dbReference type="RefSeq" id="XP_075087651.1"/>
    </source>
</evidence>
<dbReference type="Proteomes" id="UP000790787">
    <property type="component" value="Chromosome 15"/>
</dbReference>
<proteinExistence type="predicted"/>
<dbReference type="RefSeq" id="XP_075087651.1">
    <property type="nucleotide sequence ID" value="XM_075231550.1"/>
</dbReference>
<sequence>MRNGKHSVSLPLWSSWRTLWRELHCNKGNGSRLFWPTLYKDARAYVAACDKCQRESNISNREKMSLNSILLYEIFDVWGIDFMDPFPLSVAIGYVSKWVEAIPTRTNDARVVCEFLRKNIFTHFGTPRVIINDNGSHFVNKQFAALLSKYEVTHKTGTPYHAQTSGKVKVANCELKRILQKMVSASCKDWSVKLEEALWAYRTAFKTTIGTSPFKLVYGKSCHLSVEIEHKAYWQIKMLNLDLSLAGEHMLAQMNALEEFRLDAYENT</sequence>
<accession>A0AC58SRP4</accession>
<name>A0AC58SRP4_TOBAC</name>
<organism evidence="1 2">
    <name type="scientific">Nicotiana tabacum</name>
    <name type="common">Common tobacco</name>
    <dbReference type="NCBI Taxonomy" id="4097"/>
    <lineage>
        <taxon>Eukaryota</taxon>
        <taxon>Viridiplantae</taxon>
        <taxon>Streptophyta</taxon>
        <taxon>Embryophyta</taxon>
        <taxon>Tracheophyta</taxon>
        <taxon>Spermatophyta</taxon>
        <taxon>Magnoliopsida</taxon>
        <taxon>eudicotyledons</taxon>
        <taxon>Gunneridae</taxon>
        <taxon>Pentapetalae</taxon>
        <taxon>asterids</taxon>
        <taxon>lamiids</taxon>
        <taxon>Solanales</taxon>
        <taxon>Solanaceae</taxon>
        <taxon>Nicotianoideae</taxon>
        <taxon>Nicotianeae</taxon>
        <taxon>Nicotiana</taxon>
    </lineage>
</organism>